<feature type="region of interest" description="Disordered" evidence="1">
    <location>
        <begin position="182"/>
        <end position="202"/>
    </location>
</feature>
<keyword evidence="4" id="KW-1185">Reference proteome</keyword>
<sequence length="388" mass="41560">MSVADYFGKLQPLWDELATYDPLPSCSCGLCMCHLAEKFQQKQDNDRLHEFLCGIYVEKFGTLRSSLLSQDPRLLLIVLIMLCSRKSNFRLPNLPSGLVAGASGSAGRGRGTLVQAGSVQGGGFAGSAVSSSNVPVGLTDGLSDTQWQKLISLLGNSDINSADKLTDSASECSEDECRDTGVSIEGETGASGASSLGVEEQPAPVLESSLSVKEQPAPVLDGQGPVGDITVGQQHAFSHSGEASAELPAPLSTGDVHVGSGVSDVSMEPKSFKEAMLDPEWRKAMQKEITALEDNGTWSMVELSADKKALGTQWVYKVKYNSDGSIEQFKAQLVVFGNHQVEGIYYKDTFAPVAKMVTVRVFLAIAVVKQWELHQMDVHNAFLHGDLS</sequence>
<accession>A0AAV3QMK6</accession>
<gene>
    <name evidence="3" type="ORF">LIER_20736</name>
</gene>
<dbReference type="Proteomes" id="UP001454036">
    <property type="component" value="Unassembled WGS sequence"/>
</dbReference>
<organism evidence="3 4">
    <name type="scientific">Lithospermum erythrorhizon</name>
    <name type="common">Purple gromwell</name>
    <name type="synonym">Lithospermum officinale var. erythrorhizon</name>
    <dbReference type="NCBI Taxonomy" id="34254"/>
    <lineage>
        <taxon>Eukaryota</taxon>
        <taxon>Viridiplantae</taxon>
        <taxon>Streptophyta</taxon>
        <taxon>Embryophyta</taxon>
        <taxon>Tracheophyta</taxon>
        <taxon>Spermatophyta</taxon>
        <taxon>Magnoliopsida</taxon>
        <taxon>eudicotyledons</taxon>
        <taxon>Gunneridae</taxon>
        <taxon>Pentapetalae</taxon>
        <taxon>asterids</taxon>
        <taxon>lamiids</taxon>
        <taxon>Boraginales</taxon>
        <taxon>Boraginaceae</taxon>
        <taxon>Boraginoideae</taxon>
        <taxon>Lithospermeae</taxon>
        <taxon>Lithospermum</taxon>
    </lineage>
</organism>
<keyword evidence="3" id="KW-0812">Transmembrane</keyword>
<evidence type="ECO:0000256" key="1">
    <source>
        <dbReference type="SAM" id="MobiDB-lite"/>
    </source>
</evidence>
<feature type="domain" description="Reverse transcriptase Ty1/copia-type" evidence="2">
    <location>
        <begin position="295"/>
        <end position="387"/>
    </location>
</feature>
<reference evidence="3 4" key="1">
    <citation type="submission" date="2024-01" db="EMBL/GenBank/DDBJ databases">
        <title>The complete chloroplast genome sequence of Lithospermum erythrorhizon: insights into the phylogenetic relationship among Boraginaceae species and the maternal lineages of purple gromwells.</title>
        <authorList>
            <person name="Okada T."/>
            <person name="Watanabe K."/>
        </authorList>
    </citation>
    <scope>NUCLEOTIDE SEQUENCE [LARGE SCALE GENOMIC DNA]</scope>
</reference>
<protein>
    <submittedName>
        <fullName evidence="3">Transmembrane signal receptor</fullName>
    </submittedName>
</protein>
<evidence type="ECO:0000313" key="4">
    <source>
        <dbReference type="Proteomes" id="UP001454036"/>
    </source>
</evidence>
<name>A0AAV3QMK6_LITER</name>
<dbReference type="EMBL" id="BAABME010005328">
    <property type="protein sequence ID" value="GAA0165295.1"/>
    <property type="molecule type" value="Genomic_DNA"/>
</dbReference>
<proteinExistence type="predicted"/>
<keyword evidence="3" id="KW-0675">Receptor</keyword>
<evidence type="ECO:0000313" key="3">
    <source>
        <dbReference type="EMBL" id="GAA0165295.1"/>
    </source>
</evidence>
<evidence type="ECO:0000259" key="2">
    <source>
        <dbReference type="Pfam" id="PF07727"/>
    </source>
</evidence>
<dbReference type="PANTHER" id="PTHR34222:SF79">
    <property type="entry name" value="RETROVIRUS-RELATED POL POLYPROTEIN FROM TRANSPOSON TNT 1-94"/>
    <property type="match status" value="1"/>
</dbReference>
<dbReference type="InterPro" id="IPR013103">
    <property type="entry name" value="RVT_2"/>
</dbReference>
<dbReference type="Pfam" id="PF07727">
    <property type="entry name" value="RVT_2"/>
    <property type="match status" value="1"/>
</dbReference>
<dbReference type="PANTHER" id="PTHR34222">
    <property type="entry name" value="GAG_PRE-INTEGRS DOMAIN-CONTAINING PROTEIN"/>
    <property type="match status" value="1"/>
</dbReference>
<keyword evidence="3" id="KW-0472">Membrane</keyword>
<dbReference type="AlphaFoldDB" id="A0AAV3QMK6"/>
<comment type="caution">
    <text evidence="3">The sequence shown here is derived from an EMBL/GenBank/DDBJ whole genome shotgun (WGS) entry which is preliminary data.</text>
</comment>